<accession>A0A0H2RSB2</accession>
<sequence length="172" mass="19369">MQGYILPVEHGPMIPPPSNPTKVLDKMNGFAGGMSRNKVDKREQDATVRRQILAGMPVTREGGMTRRDQRSVRMASRGRKRRLQDKVEDDARREHRANENVIWLVVINEADDAKIAGKDAMDNSSDSIALDDKQLKETRDKFLEETDDRDYGSDDYASKTQAGGSNLRSDGY</sequence>
<feature type="compositionally biased region" description="Polar residues" evidence="1">
    <location>
        <begin position="158"/>
        <end position="172"/>
    </location>
</feature>
<dbReference type="OrthoDB" id="3068835at2759"/>
<name>A0A0H2RSB2_9AGAM</name>
<feature type="region of interest" description="Disordered" evidence="1">
    <location>
        <begin position="59"/>
        <end position="94"/>
    </location>
</feature>
<organism evidence="2 3">
    <name type="scientific">Schizopora paradoxa</name>
    <dbReference type="NCBI Taxonomy" id="27342"/>
    <lineage>
        <taxon>Eukaryota</taxon>
        <taxon>Fungi</taxon>
        <taxon>Dikarya</taxon>
        <taxon>Basidiomycota</taxon>
        <taxon>Agaricomycotina</taxon>
        <taxon>Agaricomycetes</taxon>
        <taxon>Hymenochaetales</taxon>
        <taxon>Schizoporaceae</taxon>
        <taxon>Schizopora</taxon>
    </lineage>
</organism>
<dbReference type="Proteomes" id="UP000053477">
    <property type="component" value="Unassembled WGS sequence"/>
</dbReference>
<gene>
    <name evidence="2" type="ORF">SCHPADRAFT_939285</name>
</gene>
<evidence type="ECO:0000313" key="2">
    <source>
        <dbReference type="EMBL" id="KLO14734.1"/>
    </source>
</evidence>
<reference evidence="2 3" key="1">
    <citation type="submission" date="2015-04" db="EMBL/GenBank/DDBJ databases">
        <title>Complete genome sequence of Schizopora paradoxa KUC8140, a cosmopolitan wood degrader in East Asia.</title>
        <authorList>
            <consortium name="DOE Joint Genome Institute"/>
            <person name="Min B."/>
            <person name="Park H."/>
            <person name="Jang Y."/>
            <person name="Kim J.-J."/>
            <person name="Kim K.H."/>
            <person name="Pangilinan J."/>
            <person name="Lipzen A."/>
            <person name="Riley R."/>
            <person name="Grigoriev I.V."/>
            <person name="Spatafora J.W."/>
            <person name="Choi I.-G."/>
        </authorList>
    </citation>
    <scope>NUCLEOTIDE SEQUENCE [LARGE SCALE GENOMIC DNA]</scope>
    <source>
        <strain evidence="2 3">KUC8140</strain>
    </source>
</reference>
<protein>
    <submittedName>
        <fullName evidence="2">Uncharacterized protein</fullName>
    </submittedName>
</protein>
<dbReference type="InParanoid" id="A0A0H2RSB2"/>
<proteinExistence type="predicted"/>
<evidence type="ECO:0000256" key="1">
    <source>
        <dbReference type="SAM" id="MobiDB-lite"/>
    </source>
</evidence>
<evidence type="ECO:0000313" key="3">
    <source>
        <dbReference type="Proteomes" id="UP000053477"/>
    </source>
</evidence>
<feature type="compositionally biased region" description="Basic and acidic residues" evidence="1">
    <location>
        <begin position="130"/>
        <end position="152"/>
    </location>
</feature>
<dbReference type="EMBL" id="KQ085939">
    <property type="protein sequence ID" value="KLO14734.1"/>
    <property type="molecule type" value="Genomic_DNA"/>
</dbReference>
<feature type="region of interest" description="Disordered" evidence="1">
    <location>
        <begin position="117"/>
        <end position="172"/>
    </location>
</feature>
<feature type="compositionally biased region" description="Basic and acidic residues" evidence="1">
    <location>
        <begin position="84"/>
        <end position="94"/>
    </location>
</feature>
<dbReference type="AlphaFoldDB" id="A0A0H2RSB2"/>
<keyword evidence="3" id="KW-1185">Reference proteome</keyword>